<proteinExistence type="predicted"/>
<name>A0A0K1PK01_9BACT</name>
<protein>
    <submittedName>
        <fullName evidence="2">Uncharacterized protein</fullName>
    </submittedName>
</protein>
<dbReference type="Proteomes" id="UP000064967">
    <property type="component" value="Chromosome"/>
</dbReference>
<evidence type="ECO:0000313" key="3">
    <source>
        <dbReference type="Proteomes" id="UP000064967"/>
    </source>
</evidence>
<sequence length="73" mass="8060">MALSPQHFTAPSFDTAHDVPDWTSTCTTSVRPSTVPGFGPASAENPPSSWPRPSWPRELFPQHRTVPSEMRAQ</sequence>
<dbReference type="STRING" id="1391654.AKJ09_00519"/>
<keyword evidence="3" id="KW-1185">Reference proteome</keyword>
<gene>
    <name evidence="2" type="ORF">AKJ09_00519</name>
</gene>
<accession>A0A0K1PK01</accession>
<dbReference type="EMBL" id="CP012333">
    <property type="protein sequence ID" value="AKU93855.1"/>
    <property type="molecule type" value="Genomic_DNA"/>
</dbReference>
<reference evidence="2 3" key="1">
    <citation type="submission" date="2015-08" db="EMBL/GenBank/DDBJ databases">
        <authorList>
            <person name="Babu N.S."/>
            <person name="Beckwith C.J."/>
            <person name="Beseler K.G."/>
            <person name="Brison A."/>
            <person name="Carone J.V."/>
            <person name="Caskin T.P."/>
            <person name="Diamond M."/>
            <person name="Durham M.E."/>
            <person name="Foxe J.M."/>
            <person name="Go M."/>
            <person name="Henderson B.A."/>
            <person name="Jones I.B."/>
            <person name="McGettigan J.A."/>
            <person name="Micheletti S.J."/>
            <person name="Nasrallah M.E."/>
            <person name="Ortiz D."/>
            <person name="Piller C.R."/>
            <person name="Privatt S.R."/>
            <person name="Schneider S.L."/>
            <person name="Sharp S."/>
            <person name="Smith T.C."/>
            <person name="Stanton J.D."/>
            <person name="Ullery H.E."/>
            <person name="Wilson R.J."/>
            <person name="Serrano M.G."/>
            <person name="Buck G."/>
            <person name="Lee V."/>
            <person name="Wang Y."/>
            <person name="Carvalho R."/>
            <person name="Voegtly L."/>
            <person name="Shi R."/>
            <person name="Duckworth R."/>
            <person name="Johnson A."/>
            <person name="Loviza R."/>
            <person name="Walstead R."/>
            <person name="Shah Z."/>
            <person name="Kiflezghi M."/>
            <person name="Wade K."/>
            <person name="Ball S.L."/>
            <person name="Bradley K.W."/>
            <person name="Asai D.J."/>
            <person name="Bowman C.A."/>
            <person name="Russell D.A."/>
            <person name="Pope W.H."/>
            <person name="Jacobs-Sera D."/>
            <person name="Hendrix R.W."/>
            <person name="Hatfull G.F."/>
        </authorList>
    </citation>
    <scope>NUCLEOTIDE SEQUENCE [LARGE SCALE GENOMIC DNA]</scope>
    <source>
        <strain evidence="2 3">DSM 27648</strain>
    </source>
</reference>
<feature type="compositionally biased region" description="Polar residues" evidence="1">
    <location>
        <begin position="22"/>
        <end position="32"/>
    </location>
</feature>
<evidence type="ECO:0000313" key="2">
    <source>
        <dbReference type="EMBL" id="AKU93855.1"/>
    </source>
</evidence>
<dbReference type="KEGG" id="llu:AKJ09_00519"/>
<organism evidence="2 3">
    <name type="scientific">Labilithrix luteola</name>
    <dbReference type="NCBI Taxonomy" id="1391654"/>
    <lineage>
        <taxon>Bacteria</taxon>
        <taxon>Pseudomonadati</taxon>
        <taxon>Myxococcota</taxon>
        <taxon>Polyangia</taxon>
        <taxon>Polyangiales</taxon>
        <taxon>Labilitrichaceae</taxon>
        <taxon>Labilithrix</taxon>
    </lineage>
</organism>
<evidence type="ECO:0000256" key="1">
    <source>
        <dbReference type="SAM" id="MobiDB-lite"/>
    </source>
</evidence>
<dbReference type="AlphaFoldDB" id="A0A0K1PK01"/>
<feature type="region of interest" description="Disordered" evidence="1">
    <location>
        <begin position="1"/>
        <end position="73"/>
    </location>
</feature>